<proteinExistence type="predicted"/>
<organism evidence="6 7">
    <name type="scientific">Pseudohoeflea suaedae</name>
    <dbReference type="NCBI Taxonomy" id="877384"/>
    <lineage>
        <taxon>Bacteria</taxon>
        <taxon>Pseudomonadati</taxon>
        <taxon>Pseudomonadota</taxon>
        <taxon>Alphaproteobacteria</taxon>
        <taxon>Hyphomicrobiales</taxon>
        <taxon>Rhizobiaceae</taxon>
        <taxon>Pseudohoeflea</taxon>
    </lineage>
</organism>
<name>A0A4R5PMU7_9HYPH</name>
<evidence type="ECO:0000256" key="1">
    <source>
        <dbReference type="ARBA" id="ARBA00023015"/>
    </source>
</evidence>
<sequence>MADFANSNIVAMLYRVAARTDPALVAGLPMVDANSAGTVHGGLKRELVGRIIELHGPHLLFRVGDDLAAFADSPILQVFLRSPDALVLAEKWMRLERFHHASNRTHIVASPTSWVCTRYASERKPGFGENCVIAGFFIGLLKLVGAGGVVLEAGGRVVDVGSADDWSRQNDFSGFTLRWADFVPVQDDGARDDRSVVAGSVLERLQSLVAEDVARGWRIADAANRLALSPRSLQRHLSSRNRSFSSVVRQARVAEAARLLCSTRLALAEIAFCCGYADQAHFQRDFRRVTNITPKIHRDMTLQSARVGESHAETRSTGEIGNLPAV</sequence>
<reference evidence="6 7" key="1">
    <citation type="journal article" date="2013" name="Int. J. Syst. Evol. Microbiol.">
        <title>Hoeflea suaedae sp. nov., an endophytic bacterium isolated from the root of the halophyte Suaeda maritima.</title>
        <authorList>
            <person name="Chung E.J."/>
            <person name="Park J.A."/>
            <person name="Pramanik P."/>
            <person name="Bibi F."/>
            <person name="Jeon C.O."/>
            <person name="Chung Y.R."/>
        </authorList>
    </citation>
    <scope>NUCLEOTIDE SEQUENCE [LARGE SCALE GENOMIC DNA]</scope>
    <source>
        <strain evidence="6 7">YC6898</strain>
    </source>
</reference>
<keyword evidence="3" id="KW-0804">Transcription</keyword>
<dbReference type="PANTHER" id="PTHR47894">
    <property type="entry name" value="HTH-TYPE TRANSCRIPTIONAL REGULATOR GADX"/>
    <property type="match status" value="1"/>
</dbReference>
<dbReference type="Gene3D" id="1.10.10.60">
    <property type="entry name" value="Homeodomain-like"/>
    <property type="match status" value="1"/>
</dbReference>
<dbReference type="GO" id="GO:0003700">
    <property type="term" value="F:DNA-binding transcription factor activity"/>
    <property type="evidence" value="ECO:0007669"/>
    <property type="project" value="InterPro"/>
</dbReference>
<evidence type="ECO:0000256" key="4">
    <source>
        <dbReference type="SAM" id="MobiDB-lite"/>
    </source>
</evidence>
<dbReference type="AlphaFoldDB" id="A0A4R5PMU7"/>
<evidence type="ECO:0000313" key="7">
    <source>
        <dbReference type="Proteomes" id="UP000295131"/>
    </source>
</evidence>
<keyword evidence="7" id="KW-1185">Reference proteome</keyword>
<feature type="domain" description="HTH araC/xylS-type" evidence="5">
    <location>
        <begin position="203"/>
        <end position="300"/>
    </location>
</feature>
<dbReference type="InterPro" id="IPR018062">
    <property type="entry name" value="HTH_AraC-typ_CS"/>
</dbReference>
<dbReference type="PANTHER" id="PTHR47894:SF4">
    <property type="entry name" value="HTH-TYPE TRANSCRIPTIONAL REGULATOR GADX"/>
    <property type="match status" value="1"/>
</dbReference>
<dbReference type="Proteomes" id="UP000295131">
    <property type="component" value="Unassembled WGS sequence"/>
</dbReference>
<dbReference type="GO" id="GO:0000976">
    <property type="term" value="F:transcription cis-regulatory region binding"/>
    <property type="evidence" value="ECO:0007669"/>
    <property type="project" value="TreeGrafter"/>
</dbReference>
<dbReference type="InterPro" id="IPR009057">
    <property type="entry name" value="Homeodomain-like_sf"/>
</dbReference>
<gene>
    <name evidence="6" type="ORF">E2A64_01660</name>
</gene>
<dbReference type="GO" id="GO:0005829">
    <property type="term" value="C:cytosol"/>
    <property type="evidence" value="ECO:0007669"/>
    <property type="project" value="TreeGrafter"/>
</dbReference>
<feature type="region of interest" description="Disordered" evidence="4">
    <location>
        <begin position="305"/>
        <end position="326"/>
    </location>
</feature>
<dbReference type="Pfam" id="PF12833">
    <property type="entry name" value="HTH_18"/>
    <property type="match status" value="1"/>
</dbReference>
<dbReference type="RefSeq" id="WP_133282708.1">
    <property type="nucleotide sequence ID" value="NZ_SMSI01000001.1"/>
</dbReference>
<comment type="caution">
    <text evidence="6">The sequence shown here is derived from an EMBL/GenBank/DDBJ whole genome shotgun (WGS) entry which is preliminary data.</text>
</comment>
<dbReference type="SUPFAM" id="SSF46689">
    <property type="entry name" value="Homeodomain-like"/>
    <property type="match status" value="1"/>
</dbReference>
<dbReference type="InterPro" id="IPR018060">
    <property type="entry name" value="HTH_AraC"/>
</dbReference>
<dbReference type="OrthoDB" id="2559672at2"/>
<protein>
    <submittedName>
        <fullName evidence="6">AraC family transcriptional regulator</fullName>
    </submittedName>
</protein>
<dbReference type="PROSITE" id="PS00041">
    <property type="entry name" value="HTH_ARAC_FAMILY_1"/>
    <property type="match status" value="1"/>
</dbReference>
<evidence type="ECO:0000256" key="3">
    <source>
        <dbReference type="ARBA" id="ARBA00023163"/>
    </source>
</evidence>
<evidence type="ECO:0000313" key="6">
    <source>
        <dbReference type="EMBL" id="TDH37871.1"/>
    </source>
</evidence>
<dbReference type="PROSITE" id="PS01124">
    <property type="entry name" value="HTH_ARAC_FAMILY_2"/>
    <property type="match status" value="1"/>
</dbReference>
<dbReference type="EMBL" id="SMSI01000001">
    <property type="protein sequence ID" value="TDH37871.1"/>
    <property type="molecule type" value="Genomic_DNA"/>
</dbReference>
<keyword evidence="2" id="KW-0238">DNA-binding</keyword>
<accession>A0A4R5PMU7</accession>
<dbReference type="SMART" id="SM00342">
    <property type="entry name" value="HTH_ARAC"/>
    <property type="match status" value="1"/>
</dbReference>
<evidence type="ECO:0000256" key="2">
    <source>
        <dbReference type="ARBA" id="ARBA00023125"/>
    </source>
</evidence>
<evidence type="ECO:0000259" key="5">
    <source>
        <dbReference type="PROSITE" id="PS01124"/>
    </source>
</evidence>
<keyword evidence="1" id="KW-0805">Transcription regulation</keyword>